<evidence type="ECO:0000256" key="1">
    <source>
        <dbReference type="ARBA" id="ARBA00006484"/>
    </source>
</evidence>
<organism>
    <name type="scientific">Ixodes scapularis</name>
    <name type="common">Black-legged tick</name>
    <name type="synonym">Deer tick</name>
    <dbReference type="NCBI Taxonomy" id="6945"/>
    <lineage>
        <taxon>Eukaryota</taxon>
        <taxon>Metazoa</taxon>
        <taxon>Ecdysozoa</taxon>
        <taxon>Arthropoda</taxon>
        <taxon>Chelicerata</taxon>
        <taxon>Arachnida</taxon>
        <taxon>Acari</taxon>
        <taxon>Parasitiformes</taxon>
        <taxon>Ixodida</taxon>
        <taxon>Ixodoidea</taxon>
        <taxon>Ixodidae</taxon>
        <taxon>Ixodinae</taxon>
        <taxon>Ixodes</taxon>
    </lineage>
</organism>
<gene>
    <name evidence="4" type="ORF">IscW_ISCW020335</name>
</gene>
<dbReference type="InterPro" id="IPR002347">
    <property type="entry name" value="SDR_fam"/>
</dbReference>
<dbReference type="EMBL" id="ABJB010536850">
    <property type="status" value="NOT_ANNOTATED_CDS"/>
    <property type="molecule type" value="Genomic_DNA"/>
</dbReference>
<comment type="similarity">
    <text evidence="1">Belongs to the short-chain dehydrogenases/reductases (SDR) family.</text>
</comment>
<dbReference type="VEuPathDB" id="VectorBase:ISCP_012534"/>
<evidence type="ECO:0000313" key="5">
    <source>
        <dbReference type="EnsemblMetazoa" id="ISCW020335-PA"/>
    </source>
</evidence>
<sequence>MEVLPTVMFICELLCLVGRCVVSVLVYVARLAFPGPKKSIRDNIVLVTGAGHGLGREIALKCASLGATLVLLDINKLWDAMLRTSWNL</sequence>
<keyword evidence="3" id="KW-0812">Transmembrane</keyword>
<dbReference type="VEuPathDB" id="VectorBase:ISCI020335"/>
<evidence type="ECO:0000256" key="3">
    <source>
        <dbReference type="SAM" id="Phobius"/>
    </source>
</evidence>
<dbReference type="EnsemblMetazoa" id="ISCW020335-RA">
    <property type="protein sequence ID" value="ISCW020335-PA"/>
    <property type="gene ID" value="ISCW020335"/>
</dbReference>
<protein>
    <submittedName>
        <fullName evidence="4 5">Short-chain dehydrogenase, putative</fullName>
    </submittedName>
</protein>
<dbReference type="SUPFAM" id="SSF51735">
    <property type="entry name" value="NAD(P)-binding Rossmann-fold domains"/>
    <property type="match status" value="1"/>
</dbReference>
<keyword evidence="3" id="KW-1133">Transmembrane helix</keyword>
<dbReference type="Gene3D" id="3.40.50.720">
    <property type="entry name" value="NAD(P)-binding Rossmann-like Domain"/>
    <property type="match status" value="1"/>
</dbReference>
<evidence type="ECO:0000313" key="6">
    <source>
        <dbReference type="Proteomes" id="UP000001555"/>
    </source>
</evidence>
<dbReference type="EMBL" id="DS848374">
    <property type="protein sequence ID" value="EEC13326.1"/>
    <property type="molecule type" value="Genomic_DNA"/>
</dbReference>
<dbReference type="InParanoid" id="B7Q3A4"/>
<keyword evidence="6" id="KW-1185">Reference proteome</keyword>
<reference evidence="5" key="2">
    <citation type="submission" date="2020-05" db="UniProtKB">
        <authorList>
            <consortium name="EnsemblMetazoa"/>
        </authorList>
    </citation>
    <scope>IDENTIFICATION</scope>
    <source>
        <strain evidence="5">wikel</strain>
    </source>
</reference>
<evidence type="ECO:0000256" key="2">
    <source>
        <dbReference type="ARBA" id="ARBA00023002"/>
    </source>
</evidence>
<reference evidence="4 6" key="1">
    <citation type="submission" date="2008-03" db="EMBL/GenBank/DDBJ databases">
        <title>Annotation of Ixodes scapularis.</title>
        <authorList>
            <consortium name="Ixodes scapularis Genome Project Consortium"/>
            <person name="Caler E."/>
            <person name="Hannick L.I."/>
            <person name="Bidwell S."/>
            <person name="Joardar V."/>
            <person name="Thiagarajan M."/>
            <person name="Amedeo P."/>
            <person name="Galinsky K.J."/>
            <person name="Schobel S."/>
            <person name="Inman J."/>
            <person name="Hostetler J."/>
            <person name="Miller J."/>
            <person name="Hammond M."/>
            <person name="Megy K."/>
            <person name="Lawson D."/>
            <person name="Kodira C."/>
            <person name="Sutton G."/>
            <person name="Meyer J."/>
            <person name="Hill C.A."/>
            <person name="Birren B."/>
            <person name="Nene V."/>
            <person name="Collins F."/>
            <person name="Alarcon-Chaidez F."/>
            <person name="Wikel S."/>
            <person name="Strausberg R."/>
        </authorList>
    </citation>
    <scope>NUCLEOTIDE SEQUENCE [LARGE SCALE GENOMIC DNA]</scope>
    <source>
        <strain evidence="6">Wikel</strain>
        <strain evidence="4">Wikel colony</strain>
    </source>
</reference>
<feature type="transmembrane region" description="Helical" evidence="3">
    <location>
        <begin position="6"/>
        <end position="29"/>
    </location>
</feature>
<dbReference type="Proteomes" id="UP000001555">
    <property type="component" value="Unassembled WGS sequence"/>
</dbReference>
<dbReference type="EMBL" id="ABJB010067612">
    <property type="status" value="NOT_ANNOTATED_CDS"/>
    <property type="molecule type" value="Genomic_DNA"/>
</dbReference>
<dbReference type="InterPro" id="IPR036291">
    <property type="entry name" value="NAD(P)-bd_dom_sf"/>
</dbReference>
<dbReference type="EMBL" id="ABJB010448067">
    <property type="status" value="NOT_ANNOTATED_CDS"/>
    <property type="molecule type" value="Genomic_DNA"/>
</dbReference>
<dbReference type="VEuPathDB" id="VectorBase:ISCW020335"/>
<dbReference type="Pfam" id="PF00106">
    <property type="entry name" value="adh_short"/>
    <property type="match status" value="1"/>
</dbReference>
<dbReference type="GO" id="GO:0016491">
    <property type="term" value="F:oxidoreductase activity"/>
    <property type="evidence" value="ECO:0007669"/>
    <property type="project" value="UniProtKB-KW"/>
</dbReference>
<keyword evidence="3" id="KW-0472">Membrane</keyword>
<dbReference type="STRING" id="6945.B7Q3A4"/>
<dbReference type="PANTHER" id="PTHR24322:SF736">
    <property type="entry name" value="RETINOL DEHYDROGENASE 10"/>
    <property type="match status" value="1"/>
</dbReference>
<dbReference type="HOGENOM" id="CLU_2471564_0_0_1"/>
<dbReference type="OrthoDB" id="5840532at2759"/>
<name>B7Q3A4_IXOSC</name>
<keyword evidence="2" id="KW-0560">Oxidoreductase</keyword>
<dbReference type="PANTHER" id="PTHR24322">
    <property type="entry name" value="PKSB"/>
    <property type="match status" value="1"/>
</dbReference>
<proteinExistence type="evidence at protein level"/>
<evidence type="ECO:0000313" key="4">
    <source>
        <dbReference type="EMBL" id="EEC13326.1"/>
    </source>
</evidence>
<keyword evidence="7" id="KW-1267">Proteomics identification</keyword>
<dbReference type="AlphaFoldDB" id="B7Q3A4"/>
<accession>B7Q3A4</accession>
<evidence type="ECO:0007829" key="7">
    <source>
        <dbReference type="PeptideAtlas" id="B7Q3A4"/>
    </source>
</evidence>
<dbReference type="PaxDb" id="6945-B7Q3A4"/>